<feature type="region of interest" description="Disordered" evidence="1">
    <location>
        <begin position="1"/>
        <end position="22"/>
    </location>
</feature>
<proteinExistence type="predicted"/>
<gene>
    <name evidence="2" type="ORF">PAXINDRAFT_17489</name>
</gene>
<evidence type="ECO:0000313" key="2">
    <source>
        <dbReference type="EMBL" id="KIJ09409.1"/>
    </source>
</evidence>
<dbReference type="OrthoDB" id="10424225at2759"/>
<keyword evidence="3" id="KW-1185">Reference proteome</keyword>
<evidence type="ECO:0000256" key="1">
    <source>
        <dbReference type="SAM" id="MobiDB-lite"/>
    </source>
</evidence>
<dbReference type="HOGENOM" id="CLU_2278324_0_0_1"/>
<dbReference type="AlphaFoldDB" id="A0A0C9SQ39"/>
<reference evidence="2 3" key="1">
    <citation type="submission" date="2014-06" db="EMBL/GenBank/DDBJ databases">
        <authorList>
            <consortium name="DOE Joint Genome Institute"/>
            <person name="Kuo A."/>
            <person name="Kohler A."/>
            <person name="Nagy L.G."/>
            <person name="Floudas D."/>
            <person name="Copeland A."/>
            <person name="Barry K.W."/>
            <person name="Cichocki N."/>
            <person name="Veneault-Fourrey C."/>
            <person name="LaButti K."/>
            <person name="Lindquist E.A."/>
            <person name="Lipzen A."/>
            <person name="Lundell T."/>
            <person name="Morin E."/>
            <person name="Murat C."/>
            <person name="Sun H."/>
            <person name="Tunlid A."/>
            <person name="Henrissat B."/>
            <person name="Grigoriev I.V."/>
            <person name="Hibbett D.S."/>
            <person name="Martin F."/>
            <person name="Nordberg H.P."/>
            <person name="Cantor M.N."/>
            <person name="Hua S.X."/>
        </authorList>
    </citation>
    <scope>NUCLEOTIDE SEQUENCE [LARGE SCALE GENOMIC DNA]</scope>
    <source>
        <strain evidence="2 3">ATCC 200175</strain>
    </source>
</reference>
<accession>A0A0C9SQ39</accession>
<organism evidence="2 3">
    <name type="scientific">Paxillus involutus ATCC 200175</name>
    <dbReference type="NCBI Taxonomy" id="664439"/>
    <lineage>
        <taxon>Eukaryota</taxon>
        <taxon>Fungi</taxon>
        <taxon>Dikarya</taxon>
        <taxon>Basidiomycota</taxon>
        <taxon>Agaricomycotina</taxon>
        <taxon>Agaricomycetes</taxon>
        <taxon>Agaricomycetidae</taxon>
        <taxon>Boletales</taxon>
        <taxon>Paxilineae</taxon>
        <taxon>Paxillaceae</taxon>
        <taxon>Paxillus</taxon>
    </lineage>
</organism>
<protein>
    <submittedName>
        <fullName evidence="2">Uncharacterized protein</fullName>
    </submittedName>
</protein>
<dbReference type="EMBL" id="KN819465">
    <property type="protein sequence ID" value="KIJ09409.1"/>
    <property type="molecule type" value="Genomic_DNA"/>
</dbReference>
<name>A0A0C9SQ39_PAXIN</name>
<sequence length="102" mass="11263">MTNEDSFMSTSSESTFLSTGINNPPITMETLLQSQQHLTDTLTTLLNHQTTHVQPPANIIVPQHLHAQKVKLPLPDKYDSSPDKYDTFIQGIRAHLGVPGSP</sequence>
<evidence type="ECO:0000313" key="3">
    <source>
        <dbReference type="Proteomes" id="UP000053647"/>
    </source>
</evidence>
<dbReference type="Proteomes" id="UP000053647">
    <property type="component" value="Unassembled WGS sequence"/>
</dbReference>
<reference evidence="3" key="2">
    <citation type="submission" date="2015-01" db="EMBL/GenBank/DDBJ databases">
        <title>Evolutionary Origins and Diversification of the Mycorrhizal Mutualists.</title>
        <authorList>
            <consortium name="DOE Joint Genome Institute"/>
            <consortium name="Mycorrhizal Genomics Consortium"/>
            <person name="Kohler A."/>
            <person name="Kuo A."/>
            <person name="Nagy L.G."/>
            <person name="Floudas D."/>
            <person name="Copeland A."/>
            <person name="Barry K.W."/>
            <person name="Cichocki N."/>
            <person name="Veneault-Fourrey C."/>
            <person name="LaButti K."/>
            <person name="Lindquist E.A."/>
            <person name="Lipzen A."/>
            <person name="Lundell T."/>
            <person name="Morin E."/>
            <person name="Murat C."/>
            <person name="Riley R."/>
            <person name="Ohm R."/>
            <person name="Sun H."/>
            <person name="Tunlid A."/>
            <person name="Henrissat B."/>
            <person name="Grigoriev I.V."/>
            <person name="Hibbett D.S."/>
            <person name="Martin F."/>
        </authorList>
    </citation>
    <scope>NUCLEOTIDE SEQUENCE [LARGE SCALE GENOMIC DNA]</scope>
    <source>
        <strain evidence="3">ATCC 200175</strain>
    </source>
</reference>